<protein>
    <recommendedName>
        <fullName evidence="3">DUF4145 domain-containing protein</fullName>
    </recommendedName>
</protein>
<gene>
    <name evidence="1" type="ORF">GA0061094_4385</name>
</gene>
<reference evidence="2" key="1">
    <citation type="submission" date="2016-08" db="EMBL/GenBank/DDBJ databases">
        <authorList>
            <person name="Varghese N."/>
            <person name="Submissions Spin"/>
        </authorList>
    </citation>
    <scope>NUCLEOTIDE SEQUENCE [LARGE SCALE GENOMIC DNA]</scope>
    <source>
        <strain evidence="2">SGD-1123</strain>
    </source>
</reference>
<evidence type="ECO:0000313" key="2">
    <source>
        <dbReference type="Proteomes" id="UP000181997"/>
    </source>
</evidence>
<proteinExistence type="predicted"/>
<evidence type="ECO:0000313" key="1">
    <source>
        <dbReference type="EMBL" id="SCC37132.1"/>
    </source>
</evidence>
<accession>A0A0V8H548</accession>
<dbReference type="AlphaFoldDB" id="A0A0V8H548"/>
<dbReference type="Proteomes" id="UP000181997">
    <property type="component" value="Unassembled WGS sequence"/>
</dbReference>
<sequence>MREITPGSIVSSTQYGYLKVPKKVRTQCPGCRKQGEFSLKANFYQIKTGVFSEGICSVCKKPSTFILMIKEDSSKQTKEVTIHVYDPTATNGPLDKIQDNKRISQDLVRSYRSALNVNQSNDHSATAVMTKRVLESLVKNLNTDKAKSQTLSEQFEQLPKNVDLSSPIQTLSQLTRPDTPFFQMLELEKEVDDKTAELLIELLEGLIDYLYVVPEKIETIKQKIEKKY</sequence>
<dbReference type="EMBL" id="FMAU01000012">
    <property type="protein sequence ID" value="SCC37132.1"/>
    <property type="molecule type" value="Genomic_DNA"/>
</dbReference>
<dbReference type="RefSeq" id="WP_058300068.1">
    <property type="nucleotide sequence ID" value="NZ_FMAU01000012.1"/>
</dbReference>
<dbReference type="OrthoDB" id="979709at2"/>
<evidence type="ECO:0008006" key="3">
    <source>
        <dbReference type="Google" id="ProtNLM"/>
    </source>
</evidence>
<keyword evidence="2" id="KW-1185">Reference proteome</keyword>
<name>A0A0V8H548_9BACI</name>
<organism evidence="1 2">
    <name type="scientific">[Bacillus] enclensis</name>
    <dbReference type="NCBI Taxonomy" id="1402860"/>
    <lineage>
        <taxon>Bacteria</taxon>
        <taxon>Bacillati</taxon>
        <taxon>Bacillota</taxon>
        <taxon>Bacilli</taxon>
        <taxon>Bacillales</taxon>
        <taxon>Bacillaceae</taxon>
        <taxon>Rossellomorea</taxon>
    </lineage>
</organism>